<evidence type="ECO:0000256" key="5">
    <source>
        <dbReference type="ARBA" id="ARBA00022970"/>
    </source>
</evidence>
<evidence type="ECO:0000313" key="9">
    <source>
        <dbReference type="EMBL" id="VEJ44370.1"/>
    </source>
</evidence>
<dbReference type="Proteomes" id="UP000274201">
    <property type="component" value="Chromosome"/>
</dbReference>
<organism evidence="9 10">
    <name type="scientific">Bartonella vinsonii</name>
    <name type="common">Rochalimaea vinsonii</name>
    <dbReference type="NCBI Taxonomy" id="33047"/>
    <lineage>
        <taxon>Bacteria</taxon>
        <taxon>Pseudomonadati</taxon>
        <taxon>Pseudomonadota</taxon>
        <taxon>Alphaproteobacteria</taxon>
        <taxon>Hyphomicrobiales</taxon>
        <taxon>Bartonellaceae</taxon>
        <taxon>Bartonella</taxon>
    </lineage>
</organism>
<dbReference type="PANTHER" id="PTHR43495">
    <property type="entry name" value="GABA PERMEASE"/>
    <property type="match status" value="1"/>
</dbReference>
<keyword evidence="6" id="KW-1133">Transmembrane helix</keyword>
<evidence type="ECO:0000256" key="1">
    <source>
        <dbReference type="ARBA" id="ARBA00004651"/>
    </source>
</evidence>
<proteinExistence type="predicted"/>
<accession>A0A3S5F8N3</accession>
<keyword evidence="3" id="KW-1003">Cell membrane</keyword>
<keyword evidence="4" id="KW-0812">Transmembrane</keyword>
<protein>
    <submittedName>
        <fullName evidence="9">Phenylalanine-specific permease</fullName>
    </submittedName>
</protein>
<dbReference type="Pfam" id="PF00324">
    <property type="entry name" value="AA_permease"/>
    <property type="match status" value="1"/>
</dbReference>
<dbReference type="Gene3D" id="1.20.1740.10">
    <property type="entry name" value="Amino acid/polyamine transporter I"/>
    <property type="match status" value="1"/>
</dbReference>
<evidence type="ECO:0000313" key="10">
    <source>
        <dbReference type="Proteomes" id="UP000274201"/>
    </source>
</evidence>
<keyword evidence="2" id="KW-0813">Transport</keyword>
<dbReference type="GO" id="GO:0006865">
    <property type="term" value="P:amino acid transport"/>
    <property type="evidence" value="ECO:0007669"/>
    <property type="project" value="UniProtKB-KW"/>
</dbReference>
<dbReference type="InterPro" id="IPR004841">
    <property type="entry name" value="AA-permease/SLC12A_dom"/>
</dbReference>
<dbReference type="GO" id="GO:0005886">
    <property type="term" value="C:plasma membrane"/>
    <property type="evidence" value="ECO:0007669"/>
    <property type="project" value="UniProtKB-SubCell"/>
</dbReference>
<evidence type="ECO:0000256" key="3">
    <source>
        <dbReference type="ARBA" id="ARBA00022475"/>
    </source>
</evidence>
<evidence type="ECO:0000256" key="2">
    <source>
        <dbReference type="ARBA" id="ARBA00022448"/>
    </source>
</evidence>
<evidence type="ECO:0000256" key="4">
    <source>
        <dbReference type="ARBA" id="ARBA00022692"/>
    </source>
</evidence>
<reference evidence="9 10" key="1">
    <citation type="submission" date="2018-12" db="EMBL/GenBank/DDBJ databases">
        <authorList>
            <consortium name="Pathogen Informatics"/>
        </authorList>
    </citation>
    <scope>NUCLEOTIDE SEQUENCE [LARGE SCALE GENOMIC DNA]</scope>
    <source>
        <strain evidence="9 10">NCTC12905</strain>
    </source>
</reference>
<keyword evidence="5" id="KW-0029">Amino-acid transport</keyword>
<name>A0A3S5F8N3_BARVI</name>
<feature type="domain" description="Amino acid permease/ SLC12A" evidence="8">
    <location>
        <begin position="1"/>
        <end position="58"/>
    </location>
</feature>
<dbReference type="GO" id="GO:0055085">
    <property type="term" value="P:transmembrane transport"/>
    <property type="evidence" value="ECO:0007669"/>
    <property type="project" value="InterPro"/>
</dbReference>
<sequence length="68" mass="7472">MNFVVIMAAISVYNSGIYSNGRMLYSLAIQKNAPHIFSKLSAARVPYVAILFSSALYCGDYSCECSYS</sequence>
<dbReference type="PANTHER" id="PTHR43495:SF2">
    <property type="entry name" value="D-SERINE_D-ALANINE_GLYCINE TRANSPORTER"/>
    <property type="match status" value="1"/>
</dbReference>
<evidence type="ECO:0000259" key="8">
    <source>
        <dbReference type="Pfam" id="PF00324"/>
    </source>
</evidence>
<dbReference type="EMBL" id="LR134529">
    <property type="protein sequence ID" value="VEJ44370.1"/>
    <property type="molecule type" value="Genomic_DNA"/>
</dbReference>
<gene>
    <name evidence="9" type="primary">pheP</name>
    <name evidence="9" type="ORF">NCTC12905_00004</name>
</gene>
<keyword evidence="7" id="KW-0472">Membrane</keyword>
<evidence type="ECO:0000256" key="6">
    <source>
        <dbReference type="ARBA" id="ARBA00022989"/>
    </source>
</evidence>
<comment type="subcellular location">
    <subcellularLocation>
        <location evidence="1">Cell membrane</location>
        <topology evidence="1">Multi-pass membrane protein</topology>
    </subcellularLocation>
</comment>
<dbReference type="AlphaFoldDB" id="A0A3S5F8N3"/>
<evidence type="ECO:0000256" key="7">
    <source>
        <dbReference type="ARBA" id="ARBA00023136"/>
    </source>
</evidence>